<accession>A0A0C2X8B0</accession>
<dbReference type="AlphaFoldDB" id="A0A0C2X8B0"/>
<dbReference type="Proteomes" id="UP000054097">
    <property type="component" value="Unassembled WGS sequence"/>
</dbReference>
<evidence type="ECO:0000313" key="2">
    <source>
        <dbReference type="Proteomes" id="UP000054097"/>
    </source>
</evidence>
<organism evidence="1 2">
    <name type="scientific">Serendipita vermifera MAFF 305830</name>
    <dbReference type="NCBI Taxonomy" id="933852"/>
    <lineage>
        <taxon>Eukaryota</taxon>
        <taxon>Fungi</taxon>
        <taxon>Dikarya</taxon>
        <taxon>Basidiomycota</taxon>
        <taxon>Agaricomycotina</taxon>
        <taxon>Agaricomycetes</taxon>
        <taxon>Sebacinales</taxon>
        <taxon>Serendipitaceae</taxon>
        <taxon>Serendipita</taxon>
    </lineage>
</organism>
<protein>
    <submittedName>
        <fullName evidence="1">Uncharacterized protein</fullName>
    </submittedName>
</protein>
<name>A0A0C2X8B0_SERVB</name>
<reference evidence="1 2" key="1">
    <citation type="submission" date="2014-04" db="EMBL/GenBank/DDBJ databases">
        <authorList>
            <consortium name="DOE Joint Genome Institute"/>
            <person name="Kuo A."/>
            <person name="Zuccaro A."/>
            <person name="Kohler A."/>
            <person name="Nagy L.G."/>
            <person name="Floudas D."/>
            <person name="Copeland A."/>
            <person name="Barry K.W."/>
            <person name="Cichocki N."/>
            <person name="Veneault-Fourrey C."/>
            <person name="LaButti K."/>
            <person name="Lindquist E.A."/>
            <person name="Lipzen A."/>
            <person name="Lundell T."/>
            <person name="Morin E."/>
            <person name="Murat C."/>
            <person name="Sun H."/>
            <person name="Tunlid A."/>
            <person name="Henrissat B."/>
            <person name="Grigoriev I.V."/>
            <person name="Hibbett D.S."/>
            <person name="Martin F."/>
            <person name="Nordberg H.P."/>
            <person name="Cantor M.N."/>
            <person name="Hua S.X."/>
        </authorList>
    </citation>
    <scope>NUCLEOTIDE SEQUENCE [LARGE SCALE GENOMIC DNA]</scope>
    <source>
        <strain evidence="1 2">MAFF 305830</strain>
    </source>
</reference>
<gene>
    <name evidence="1" type="ORF">M408DRAFT_325740</name>
</gene>
<evidence type="ECO:0000313" key="1">
    <source>
        <dbReference type="EMBL" id="KIM34303.1"/>
    </source>
</evidence>
<dbReference type="EMBL" id="KN824277">
    <property type="protein sequence ID" value="KIM34303.1"/>
    <property type="molecule type" value="Genomic_DNA"/>
</dbReference>
<reference evidence="2" key="2">
    <citation type="submission" date="2015-01" db="EMBL/GenBank/DDBJ databases">
        <title>Evolutionary Origins and Diversification of the Mycorrhizal Mutualists.</title>
        <authorList>
            <consortium name="DOE Joint Genome Institute"/>
            <consortium name="Mycorrhizal Genomics Consortium"/>
            <person name="Kohler A."/>
            <person name="Kuo A."/>
            <person name="Nagy L.G."/>
            <person name="Floudas D."/>
            <person name="Copeland A."/>
            <person name="Barry K.W."/>
            <person name="Cichocki N."/>
            <person name="Veneault-Fourrey C."/>
            <person name="LaButti K."/>
            <person name="Lindquist E.A."/>
            <person name="Lipzen A."/>
            <person name="Lundell T."/>
            <person name="Morin E."/>
            <person name="Murat C."/>
            <person name="Riley R."/>
            <person name="Ohm R."/>
            <person name="Sun H."/>
            <person name="Tunlid A."/>
            <person name="Henrissat B."/>
            <person name="Grigoriev I.V."/>
            <person name="Hibbett D.S."/>
            <person name="Martin F."/>
        </authorList>
    </citation>
    <scope>NUCLEOTIDE SEQUENCE [LARGE SCALE GENOMIC DNA]</scope>
    <source>
        <strain evidence="2">MAFF 305830</strain>
    </source>
</reference>
<dbReference type="HOGENOM" id="CLU_3070151_0_0_1"/>
<sequence>MSIMGGGPKIIAGPGMLIQKPRVHSAFLEAVVEKNPEYALPEEEPGHARAGRR</sequence>
<keyword evidence="2" id="KW-1185">Reference proteome</keyword>
<proteinExistence type="predicted"/>